<reference evidence="2 3" key="1">
    <citation type="submission" date="2019-09" db="EMBL/GenBank/DDBJ databases">
        <title>A chromosome-level genome assembly of the Chinese tupelo Nyssa sinensis.</title>
        <authorList>
            <person name="Yang X."/>
            <person name="Kang M."/>
            <person name="Yang Y."/>
            <person name="Xiong H."/>
            <person name="Wang M."/>
            <person name="Zhang Z."/>
            <person name="Wang Z."/>
            <person name="Wu H."/>
            <person name="Ma T."/>
            <person name="Liu J."/>
            <person name="Xi Z."/>
        </authorList>
    </citation>
    <scope>NUCLEOTIDE SEQUENCE [LARGE SCALE GENOMIC DNA]</scope>
    <source>
        <strain evidence="2">J267</strain>
        <tissue evidence="2">Leaf</tissue>
    </source>
</reference>
<proteinExistence type="predicted"/>
<evidence type="ECO:0000313" key="2">
    <source>
        <dbReference type="EMBL" id="KAA8546412.1"/>
    </source>
</evidence>
<dbReference type="EMBL" id="CM018032">
    <property type="protein sequence ID" value="KAA8546412.1"/>
    <property type="molecule type" value="Genomic_DNA"/>
</dbReference>
<dbReference type="InterPro" id="IPR053281">
    <property type="entry name" value="Double_zinc_ribbon"/>
</dbReference>
<dbReference type="PANTHER" id="PTHR36718">
    <property type="entry name" value="OS05G0435400 PROTEIN"/>
    <property type="match status" value="1"/>
</dbReference>
<organism evidence="2 3">
    <name type="scientific">Nyssa sinensis</name>
    <dbReference type="NCBI Taxonomy" id="561372"/>
    <lineage>
        <taxon>Eukaryota</taxon>
        <taxon>Viridiplantae</taxon>
        <taxon>Streptophyta</taxon>
        <taxon>Embryophyta</taxon>
        <taxon>Tracheophyta</taxon>
        <taxon>Spermatophyta</taxon>
        <taxon>Magnoliopsida</taxon>
        <taxon>eudicotyledons</taxon>
        <taxon>Gunneridae</taxon>
        <taxon>Pentapetalae</taxon>
        <taxon>asterids</taxon>
        <taxon>Cornales</taxon>
        <taxon>Nyssaceae</taxon>
        <taxon>Nyssa</taxon>
    </lineage>
</organism>
<name>A0A5J5BXQ4_9ASTE</name>
<dbReference type="OrthoDB" id="1850117at2759"/>
<dbReference type="Pfam" id="PF17032">
    <property type="entry name" value="Zn_ribbon_15"/>
    <property type="match status" value="1"/>
</dbReference>
<dbReference type="PANTHER" id="PTHR36718:SF1">
    <property type="entry name" value="DOUBLE ZINC RIBBON PROTEIN MJ0416"/>
    <property type="match status" value="1"/>
</dbReference>
<gene>
    <name evidence="2" type="ORF">F0562_002849</name>
</gene>
<evidence type="ECO:0000313" key="3">
    <source>
        <dbReference type="Proteomes" id="UP000325577"/>
    </source>
</evidence>
<sequence length="148" mass="16635">MFFFFVGGLEQQVRQVLQTGAGRCISCRSRADLVDYEKVLKLFFIPVWRWPGKEPLMHCNNCGLVFPPPFSLRPSSDDSSEPPTVPDILRCQFCSRESDAIEPSVSRGTGKETKQQYPGLANNLLDLHEAKENGKIGKEKGFKTVTIQ</sequence>
<accession>A0A5J5BXQ4</accession>
<feature type="domain" description="Zinc-ribbon 15" evidence="1">
    <location>
        <begin position="23"/>
        <end position="98"/>
    </location>
</feature>
<dbReference type="Proteomes" id="UP000325577">
    <property type="component" value="Linkage Group LG1"/>
</dbReference>
<dbReference type="InterPro" id="IPR031493">
    <property type="entry name" value="Zinc_ribbon_15"/>
</dbReference>
<keyword evidence="3" id="KW-1185">Reference proteome</keyword>
<dbReference type="AlphaFoldDB" id="A0A5J5BXQ4"/>
<evidence type="ECO:0000259" key="1">
    <source>
        <dbReference type="Pfam" id="PF17032"/>
    </source>
</evidence>
<protein>
    <recommendedName>
        <fullName evidence="1">Zinc-ribbon 15 domain-containing protein</fullName>
    </recommendedName>
</protein>